<dbReference type="SUPFAM" id="SSF52540">
    <property type="entry name" value="P-loop containing nucleoside triphosphate hydrolases"/>
    <property type="match status" value="1"/>
</dbReference>
<evidence type="ECO:0000313" key="6">
    <source>
        <dbReference type="EMBL" id="EFO79415.1"/>
    </source>
</evidence>
<dbReference type="STRING" id="765420.OSCT_2763"/>
<dbReference type="HOGENOM" id="CLU_033160_3_1_0"/>
<evidence type="ECO:0000256" key="3">
    <source>
        <dbReference type="PROSITE-ProRule" id="PRU00169"/>
    </source>
</evidence>
<protein>
    <submittedName>
        <fullName evidence="6">Response regulator receiver protein</fullName>
    </submittedName>
</protein>
<organism evidence="6 7">
    <name type="scientific">Oscillochloris trichoides DG-6</name>
    <dbReference type="NCBI Taxonomy" id="765420"/>
    <lineage>
        <taxon>Bacteria</taxon>
        <taxon>Bacillati</taxon>
        <taxon>Chloroflexota</taxon>
        <taxon>Chloroflexia</taxon>
        <taxon>Chloroflexales</taxon>
        <taxon>Chloroflexineae</taxon>
        <taxon>Oscillochloridaceae</taxon>
        <taxon>Oscillochloris</taxon>
    </lineage>
</organism>
<dbReference type="Proteomes" id="UP000054010">
    <property type="component" value="Unassembled WGS sequence"/>
</dbReference>
<dbReference type="PROSITE" id="PS50110">
    <property type="entry name" value="RESPONSE_REGULATORY"/>
    <property type="match status" value="1"/>
</dbReference>
<dbReference type="eggNOG" id="COG4753">
    <property type="taxonomic scope" value="Bacteria"/>
</dbReference>
<dbReference type="InterPro" id="IPR050625">
    <property type="entry name" value="ParA/MinD_ATPase"/>
</dbReference>
<keyword evidence="7" id="KW-1185">Reference proteome</keyword>
<dbReference type="Pfam" id="PF10609">
    <property type="entry name" value="ParA"/>
    <property type="match status" value="1"/>
</dbReference>
<dbReference type="GO" id="GO:0016887">
    <property type="term" value="F:ATP hydrolysis activity"/>
    <property type="evidence" value="ECO:0007669"/>
    <property type="project" value="TreeGrafter"/>
</dbReference>
<dbReference type="InterPro" id="IPR011006">
    <property type="entry name" value="CheY-like_superfamily"/>
</dbReference>
<dbReference type="SUPFAM" id="SSF52172">
    <property type="entry name" value="CheY-like"/>
    <property type="match status" value="1"/>
</dbReference>
<dbReference type="CDD" id="cd17535">
    <property type="entry name" value="REC_NarL-like"/>
    <property type="match status" value="1"/>
</dbReference>
<dbReference type="GO" id="GO:0005829">
    <property type="term" value="C:cytosol"/>
    <property type="evidence" value="ECO:0007669"/>
    <property type="project" value="TreeGrafter"/>
</dbReference>
<feature type="region of interest" description="Disordered" evidence="4">
    <location>
        <begin position="391"/>
        <end position="423"/>
    </location>
</feature>
<dbReference type="InterPro" id="IPR033756">
    <property type="entry name" value="YlxH/NBP35"/>
</dbReference>
<dbReference type="GO" id="GO:0009898">
    <property type="term" value="C:cytoplasmic side of plasma membrane"/>
    <property type="evidence" value="ECO:0007669"/>
    <property type="project" value="TreeGrafter"/>
</dbReference>
<dbReference type="GO" id="GO:0051782">
    <property type="term" value="P:negative regulation of cell division"/>
    <property type="evidence" value="ECO:0007669"/>
    <property type="project" value="TreeGrafter"/>
</dbReference>
<evidence type="ECO:0000256" key="2">
    <source>
        <dbReference type="ARBA" id="ARBA00022840"/>
    </source>
</evidence>
<dbReference type="InterPro" id="IPR058245">
    <property type="entry name" value="NreC/VraR/RcsB-like_REC"/>
</dbReference>
<dbReference type="Gene3D" id="3.40.50.2300">
    <property type="match status" value="1"/>
</dbReference>
<evidence type="ECO:0000313" key="7">
    <source>
        <dbReference type="Proteomes" id="UP000054010"/>
    </source>
</evidence>
<keyword evidence="1" id="KW-0547">Nucleotide-binding</keyword>
<dbReference type="InterPro" id="IPR001789">
    <property type="entry name" value="Sig_transdc_resp-reg_receiver"/>
</dbReference>
<proteinExistence type="predicted"/>
<dbReference type="PANTHER" id="PTHR43384">
    <property type="entry name" value="SEPTUM SITE-DETERMINING PROTEIN MIND HOMOLOG, CHLOROPLASTIC-RELATED"/>
    <property type="match status" value="1"/>
</dbReference>
<keyword evidence="3" id="KW-0597">Phosphoprotein</keyword>
<dbReference type="Gene3D" id="3.40.50.300">
    <property type="entry name" value="P-loop containing nucleotide triphosphate hydrolases"/>
    <property type="match status" value="1"/>
</dbReference>
<dbReference type="InterPro" id="IPR027417">
    <property type="entry name" value="P-loop_NTPase"/>
</dbReference>
<dbReference type="AlphaFoldDB" id="E1IHG2"/>
<keyword evidence="2" id="KW-0067">ATP-binding</keyword>
<dbReference type="OrthoDB" id="9794577at2"/>
<evidence type="ECO:0000256" key="1">
    <source>
        <dbReference type="ARBA" id="ARBA00022741"/>
    </source>
</evidence>
<sequence>MSEGEKIRVMIVDDIVDTRDQLEKLLFFEKDIEVIAKASNGREAVAMAKQLHPDVVLMDINMPDMDGIAATEAIMTQDPTIQVIIMSVQGETDYLRRAMLAGAREFLTKPISADDLYKSIRHVHRLAATRPKVTMQAADTGGGGAKSSGIQGQIIAVFSPKGGVGSSSIAANLAVALRQLTNKKVALLDGNVIFGDLSVILNLRSDKTIIDIATRIDDMDGELLNDVMATHTSQVKVLLAPPDPQRGELVTSDHIRAILDLMRQEFDYVVVDTPASFQDRSLAVLDMANRIVALMTLEMHCIRNIRLFLEVADLLEYPHEKVMLVLNKASNRTGIKAEDVEKNIQRKLAHQIGDAGADITYSINQGVPLVIGKPTHQVVRDIIALAKDLSGGAKPAETSAPASTTAPPDQKSGGLFSRLIPKR</sequence>
<gene>
    <name evidence="6" type="ORF">OSCT_2763</name>
</gene>
<accession>E1IHG2</accession>
<dbReference type="eggNOG" id="COG4963">
    <property type="taxonomic scope" value="Bacteria"/>
</dbReference>
<dbReference type="PANTHER" id="PTHR43384:SF13">
    <property type="entry name" value="SLR0110 PROTEIN"/>
    <property type="match status" value="1"/>
</dbReference>
<dbReference type="SMART" id="SM00448">
    <property type="entry name" value="REC"/>
    <property type="match status" value="1"/>
</dbReference>
<feature type="compositionally biased region" description="Low complexity" evidence="4">
    <location>
        <begin position="395"/>
        <end position="408"/>
    </location>
</feature>
<comment type="caution">
    <text evidence="6">The sequence shown here is derived from an EMBL/GenBank/DDBJ whole genome shotgun (WGS) entry which is preliminary data.</text>
</comment>
<feature type="modified residue" description="4-aspartylphosphate" evidence="3">
    <location>
        <position position="59"/>
    </location>
</feature>
<evidence type="ECO:0000256" key="4">
    <source>
        <dbReference type="SAM" id="MobiDB-lite"/>
    </source>
</evidence>
<feature type="domain" description="Response regulatory" evidence="5">
    <location>
        <begin position="8"/>
        <end position="124"/>
    </location>
</feature>
<name>E1IHG2_9CHLR</name>
<dbReference type="GO" id="GO:0000160">
    <property type="term" value="P:phosphorelay signal transduction system"/>
    <property type="evidence" value="ECO:0007669"/>
    <property type="project" value="InterPro"/>
</dbReference>
<reference evidence="6 7" key="1">
    <citation type="journal article" date="2011" name="J. Bacteriol.">
        <title>Draft genome sequence of the anoxygenic filamentous phototrophic bacterium Oscillochloris trichoides subsp. DG-6.</title>
        <authorList>
            <person name="Kuznetsov B.B."/>
            <person name="Ivanovsky R.N."/>
            <person name="Keppen O.I."/>
            <person name="Sukhacheva M.V."/>
            <person name="Bumazhkin B.K."/>
            <person name="Patutina E.O."/>
            <person name="Beletsky A.V."/>
            <person name="Mardanov A.V."/>
            <person name="Baslerov R.V."/>
            <person name="Panteleeva A.N."/>
            <person name="Kolganova T.V."/>
            <person name="Ravin N.V."/>
            <person name="Skryabin K.G."/>
        </authorList>
    </citation>
    <scope>NUCLEOTIDE SEQUENCE [LARGE SCALE GENOMIC DNA]</scope>
    <source>
        <strain evidence="6 7">DG-6</strain>
    </source>
</reference>
<dbReference type="Pfam" id="PF00072">
    <property type="entry name" value="Response_reg"/>
    <property type="match status" value="1"/>
</dbReference>
<dbReference type="GO" id="GO:0005524">
    <property type="term" value="F:ATP binding"/>
    <property type="evidence" value="ECO:0007669"/>
    <property type="project" value="UniProtKB-KW"/>
</dbReference>
<evidence type="ECO:0000259" key="5">
    <source>
        <dbReference type="PROSITE" id="PS50110"/>
    </source>
</evidence>
<dbReference type="EMBL" id="ADVR01000114">
    <property type="protein sequence ID" value="EFO79415.1"/>
    <property type="molecule type" value="Genomic_DNA"/>
</dbReference>